<dbReference type="EMBL" id="NJES01000408">
    <property type="protein sequence ID" value="PHH72589.1"/>
    <property type="molecule type" value="Genomic_DNA"/>
</dbReference>
<evidence type="ECO:0000256" key="4">
    <source>
        <dbReference type="ARBA" id="ARBA00023186"/>
    </source>
</evidence>
<dbReference type="Pfam" id="PF08547">
    <property type="entry name" value="CIA30"/>
    <property type="match status" value="1"/>
</dbReference>
<dbReference type="InterPro" id="IPR013857">
    <property type="entry name" value="NADH-UbQ_OxRdtase-assoc_prot30"/>
</dbReference>
<keyword evidence="7" id="KW-1185">Reference proteome</keyword>
<dbReference type="PANTHER" id="PTHR13194">
    <property type="entry name" value="COMPLEX I INTERMEDIATE-ASSOCIATED PROTEIN 30"/>
    <property type="match status" value="1"/>
</dbReference>
<gene>
    <name evidence="6" type="ORF">CDD80_4426</name>
</gene>
<dbReference type="GO" id="GO:0010257">
    <property type="term" value="P:NADH dehydrogenase complex assembly"/>
    <property type="evidence" value="ECO:0007669"/>
    <property type="project" value="TreeGrafter"/>
</dbReference>
<organism evidence="6 7">
    <name type="scientific">Ophiocordyceps camponoti-rufipedis</name>
    <dbReference type="NCBI Taxonomy" id="2004952"/>
    <lineage>
        <taxon>Eukaryota</taxon>
        <taxon>Fungi</taxon>
        <taxon>Dikarya</taxon>
        <taxon>Ascomycota</taxon>
        <taxon>Pezizomycotina</taxon>
        <taxon>Sordariomycetes</taxon>
        <taxon>Hypocreomycetidae</taxon>
        <taxon>Hypocreales</taxon>
        <taxon>Ophiocordycipitaceae</taxon>
        <taxon>Ophiocordyceps</taxon>
    </lineage>
</organism>
<proteinExistence type="inferred from homology"/>
<dbReference type="SUPFAM" id="SSF49785">
    <property type="entry name" value="Galactose-binding domain-like"/>
    <property type="match status" value="1"/>
</dbReference>
<name>A0A2C5XHH9_9HYPO</name>
<protein>
    <recommendedName>
        <fullName evidence="5">NADH:ubiquinone oxidoreductase intermediate-associated protein 30 domain-containing protein</fullName>
    </recommendedName>
</protein>
<sequence>MRASSPCLVRRGFLTRSVDELCRRASIAWNLEGVKGAKKPRYAAFRTPDQPPTLFGRSVWDVDPYAYLALRVKSDGRAYFVNLQAESVEMTDLHQHRLFVRRPGVWETVLLPWSEFVRTNYGSSADIVDDSSASHHLE</sequence>
<dbReference type="PANTHER" id="PTHR13194:SF18">
    <property type="entry name" value="COMPLEX I INTERMEDIATE-ASSOCIATED PROTEIN 30, MITOCHONDRIAL"/>
    <property type="match status" value="1"/>
</dbReference>
<dbReference type="GO" id="GO:0005739">
    <property type="term" value="C:mitochondrion"/>
    <property type="evidence" value="ECO:0007669"/>
    <property type="project" value="UniProtKB-SubCell"/>
</dbReference>
<dbReference type="GO" id="GO:0006120">
    <property type="term" value="P:mitochondrial electron transport, NADH to ubiquinone"/>
    <property type="evidence" value="ECO:0007669"/>
    <property type="project" value="TreeGrafter"/>
</dbReference>
<comment type="subcellular location">
    <subcellularLocation>
        <location evidence="1">Mitochondrion</location>
    </subcellularLocation>
</comment>
<dbReference type="OrthoDB" id="42561at2759"/>
<evidence type="ECO:0000259" key="5">
    <source>
        <dbReference type="Pfam" id="PF08547"/>
    </source>
</evidence>
<keyword evidence="3" id="KW-0496">Mitochondrion</keyword>
<keyword evidence="4" id="KW-0143">Chaperone</keyword>
<dbReference type="InterPro" id="IPR039131">
    <property type="entry name" value="NDUFAF1"/>
</dbReference>
<evidence type="ECO:0000256" key="2">
    <source>
        <dbReference type="ARBA" id="ARBA00007884"/>
    </source>
</evidence>
<accession>A0A2C5XHH9</accession>
<dbReference type="AlphaFoldDB" id="A0A2C5XHH9"/>
<reference evidence="6 7" key="1">
    <citation type="submission" date="2017-06" db="EMBL/GenBank/DDBJ databases">
        <title>Ant-infecting Ophiocordyceps genomes reveal a high diversity of potential behavioral manipulation genes and a possible major role for enterotoxins.</title>
        <authorList>
            <person name="De Bekker C."/>
            <person name="Evans H.C."/>
            <person name="Brachmann A."/>
            <person name="Hughes D.P."/>
        </authorList>
    </citation>
    <scope>NUCLEOTIDE SEQUENCE [LARGE SCALE GENOMIC DNA]</scope>
    <source>
        <strain evidence="6 7">Map16</strain>
    </source>
</reference>
<dbReference type="Proteomes" id="UP000226431">
    <property type="component" value="Unassembled WGS sequence"/>
</dbReference>
<evidence type="ECO:0000313" key="6">
    <source>
        <dbReference type="EMBL" id="PHH72589.1"/>
    </source>
</evidence>
<evidence type="ECO:0000256" key="1">
    <source>
        <dbReference type="ARBA" id="ARBA00004173"/>
    </source>
</evidence>
<comment type="caution">
    <text evidence="6">The sequence shown here is derived from an EMBL/GenBank/DDBJ whole genome shotgun (WGS) entry which is preliminary data.</text>
</comment>
<dbReference type="InterPro" id="IPR008979">
    <property type="entry name" value="Galactose-bd-like_sf"/>
</dbReference>
<evidence type="ECO:0000313" key="7">
    <source>
        <dbReference type="Proteomes" id="UP000226431"/>
    </source>
</evidence>
<dbReference type="GO" id="GO:0051082">
    <property type="term" value="F:unfolded protein binding"/>
    <property type="evidence" value="ECO:0007669"/>
    <property type="project" value="TreeGrafter"/>
</dbReference>
<feature type="domain" description="NADH:ubiquinone oxidoreductase intermediate-associated protein 30" evidence="5">
    <location>
        <begin position="42"/>
        <end position="125"/>
    </location>
</feature>
<comment type="similarity">
    <text evidence="2">Belongs to the CIA30 family.</text>
</comment>
<dbReference type="STRING" id="2004952.A0A2C5XHH9"/>
<evidence type="ECO:0000256" key="3">
    <source>
        <dbReference type="ARBA" id="ARBA00023128"/>
    </source>
</evidence>